<sequence>KYVSELLGKATIDMNTYGKSTGHSGNYSTNYQLSGRELMTPDEVRMLDNRYALLFIRGERPIMDEKFDILKHPNVNLTTDGKAEPYRHGEVTMAVAEISLADRLDQATVWEESDTAYELLSDEDLEEIMKQ</sequence>
<evidence type="ECO:0000313" key="2">
    <source>
        <dbReference type="Proteomes" id="UP001524502"/>
    </source>
</evidence>
<feature type="non-terminal residue" evidence="1">
    <location>
        <position position="1"/>
    </location>
</feature>
<feature type="non-terminal residue" evidence="1">
    <location>
        <position position="131"/>
    </location>
</feature>
<reference evidence="1 2" key="1">
    <citation type="submission" date="2022-06" db="EMBL/GenBank/DDBJ databases">
        <title>Isolation of gut microbiota from human fecal samples.</title>
        <authorList>
            <person name="Pamer E.G."/>
            <person name="Barat B."/>
            <person name="Waligurski E."/>
            <person name="Medina S."/>
            <person name="Paddock L."/>
            <person name="Mostad J."/>
        </authorList>
    </citation>
    <scope>NUCLEOTIDE SEQUENCE [LARGE SCALE GENOMIC DNA]</scope>
    <source>
        <strain evidence="1 2">SL.3.17</strain>
    </source>
</reference>
<dbReference type="InterPro" id="IPR003688">
    <property type="entry name" value="TraG/VirD4"/>
</dbReference>
<gene>
    <name evidence="1" type="ORF">NE619_18315</name>
</gene>
<dbReference type="Proteomes" id="UP001524502">
    <property type="component" value="Unassembled WGS sequence"/>
</dbReference>
<dbReference type="RefSeq" id="WP_256133873.1">
    <property type="nucleotide sequence ID" value="NZ_JANFXK010000110.1"/>
</dbReference>
<proteinExistence type="predicted"/>
<evidence type="ECO:0000313" key="1">
    <source>
        <dbReference type="EMBL" id="MCQ4638684.1"/>
    </source>
</evidence>
<dbReference type="Pfam" id="PF02534">
    <property type="entry name" value="T4SS-DNA_transf"/>
    <property type="match status" value="1"/>
</dbReference>
<comment type="caution">
    <text evidence="1">The sequence shown here is derived from an EMBL/GenBank/DDBJ whole genome shotgun (WGS) entry which is preliminary data.</text>
</comment>
<dbReference type="EMBL" id="JANFXK010000110">
    <property type="protein sequence ID" value="MCQ4638684.1"/>
    <property type="molecule type" value="Genomic_DNA"/>
</dbReference>
<accession>A0ABT1RU03</accession>
<organism evidence="1 2">
    <name type="scientific">Anaerovorax odorimutans</name>
    <dbReference type="NCBI Taxonomy" id="109327"/>
    <lineage>
        <taxon>Bacteria</taxon>
        <taxon>Bacillati</taxon>
        <taxon>Bacillota</taxon>
        <taxon>Clostridia</taxon>
        <taxon>Peptostreptococcales</taxon>
        <taxon>Anaerovoracaceae</taxon>
        <taxon>Anaerovorax</taxon>
    </lineage>
</organism>
<name>A0ABT1RU03_9FIRM</name>
<dbReference type="Gene3D" id="3.40.50.300">
    <property type="entry name" value="P-loop containing nucleotide triphosphate hydrolases"/>
    <property type="match status" value="1"/>
</dbReference>
<dbReference type="InterPro" id="IPR027417">
    <property type="entry name" value="P-loop_NTPase"/>
</dbReference>
<keyword evidence="2" id="KW-1185">Reference proteome</keyword>
<dbReference type="SUPFAM" id="SSF52540">
    <property type="entry name" value="P-loop containing nucleoside triphosphate hydrolases"/>
    <property type="match status" value="1"/>
</dbReference>
<protein>
    <submittedName>
        <fullName evidence="1">Type IV secretory system conjugative DNA transfer family protein</fullName>
    </submittedName>
</protein>